<accession>A0A368FIL9</accession>
<comment type="caution">
    <text evidence="7">The sequence shown here is derived from an EMBL/GenBank/DDBJ whole genome shotgun (WGS) entry which is preliminary data.</text>
</comment>
<dbReference type="InterPro" id="IPR020846">
    <property type="entry name" value="MFS_dom"/>
</dbReference>
<feature type="domain" description="Major facilitator superfamily (MFS) profile" evidence="6">
    <location>
        <begin position="1"/>
        <end position="166"/>
    </location>
</feature>
<keyword evidence="4 5" id="KW-0472">Membrane</keyword>
<dbReference type="GO" id="GO:0016020">
    <property type="term" value="C:membrane"/>
    <property type="evidence" value="ECO:0007669"/>
    <property type="project" value="UniProtKB-SubCell"/>
</dbReference>
<evidence type="ECO:0000313" key="8">
    <source>
        <dbReference type="Proteomes" id="UP000252519"/>
    </source>
</evidence>
<gene>
    <name evidence="7" type="ORF">ANCCAN_22199</name>
</gene>
<evidence type="ECO:0000256" key="3">
    <source>
        <dbReference type="ARBA" id="ARBA00022989"/>
    </source>
</evidence>
<keyword evidence="3 5" id="KW-1133">Transmembrane helix</keyword>
<dbReference type="OrthoDB" id="5822077at2759"/>
<feature type="transmembrane region" description="Helical" evidence="5">
    <location>
        <begin position="7"/>
        <end position="26"/>
    </location>
</feature>
<evidence type="ECO:0000256" key="4">
    <source>
        <dbReference type="ARBA" id="ARBA00023136"/>
    </source>
</evidence>
<reference evidence="7 8" key="1">
    <citation type="submission" date="2014-10" db="EMBL/GenBank/DDBJ databases">
        <title>Draft genome of the hookworm Ancylostoma caninum.</title>
        <authorList>
            <person name="Mitreva M."/>
        </authorList>
    </citation>
    <scope>NUCLEOTIDE SEQUENCE [LARGE SCALE GENOMIC DNA]</scope>
    <source>
        <strain evidence="7 8">Baltimore</strain>
    </source>
</reference>
<evidence type="ECO:0000256" key="2">
    <source>
        <dbReference type="ARBA" id="ARBA00022692"/>
    </source>
</evidence>
<dbReference type="AlphaFoldDB" id="A0A368FIL9"/>
<proteinExistence type="predicted"/>
<protein>
    <recommendedName>
        <fullName evidence="6">Major facilitator superfamily (MFS) profile domain-containing protein</fullName>
    </recommendedName>
</protein>
<dbReference type="Gene3D" id="1.20.1250.20">
    <property type="entry name" value="MFS general substrate transporter like domains"/>
    <property type="match status" value="1"/>
</dbReference>
<dbReference type="SUPFAM" id="SSF103473">
    <property type="entry name" value="MFS general substrate transporter"/>
    <property type="match status" value="1"/>
</dbReference>
<evidence type="ECO:0000313" key="7">
    <source>
        <dbReference type="EMBL" id="RCN32006.1"/>
    </source>
</evidence>
<dbReference type="GO" id="GO:0022857">
    <property type="term" value="F:transmembrane transporter activity"/>
    <property type="evidence" value="ECO:0007669"/>
    <property type="project" value="InterPro"/>
</dbReference>
<dbReference type="EMBL" id="JOJR01001177">
    <property type="protein sequence ID" value="RCN32006.1"/>
    <property type="molecule type" value="Genomic_DNA"/>
</dbReference>
<evidence type="ECO:0000256" key="5">
    <source>
        <dbReference type="SAM" id="Phobius"/>
    </source>
</evidence>
<dbReference type="PROSITE" id="PS50850">
    <property type="entry name" value="MFS"/>
    <property type="match status" value="1"/>
</dbReference>
<sequence length="166" mass="17793">MNRYGRRIVVASSHLAAAAIFFALVFSPEDAGVRTALWALGKFAISCSFMSIYVYASEIFPTNIRNLSIGFCEMMSRVGGILAPYVVVLVSASGIRSDIPHPADAGAITDITDRRRVVVYTARDAQPSTSIHNKGILSATMMTECTFGKCKKLPVTLPVVLGAGFA</sequence>
<dbReference type="Proteomes" id="UP000252519">
    <property type="component" value="Unassembled WGS sequence"/>
</dbReference>
<evidence type="ECO:0000256" key="1">
    <source>
        <dbReference type="ARBA" id="ARBA00004141"/>
    </source>
</evidence>
<dbReference type="InterPro" id="IPR036259">
    <property type="entry name" value="MFS_trans_sf"/>
</dbReference>
<comment type="subcellular location">
    <subcellularLocation>
        <location evidence="1">Membrane</location>
        <topology evidence="1">Multi-pass membrane protein</topology>
    </subcellularLocation>
</comment>
<feature type="transmembrane region" description="Helical" evidence="5">
    <location>
        <begin position="38"/>
        <end position="56"/>
    </location>
</feature>
<dbReference type="PANTHER" id="PTHR24064">
    <property type="entry name" value="SOLUTE CARRIER FAMILY 22 MEMBER"/>
    <property type="match status" value="1"/>
</dbReference>
<keyword evidence="2 5" id="KW-0812">Transmembrane</keyword>
<evidence type="ECO:0000259" key="6">
    <source>
        <dbReference type="PROSITE" id="PS50850"/>
    </source>
</evidence>
<dbReference type="STRING" id="29170.A0A368FIL9"/>
<keyword evidence="8" id="KW-1185">Reference proteome</keyword>
<organism evidence="7 8">
    <name type="scientific">Ancylostoma caninum</name>
    <name type="common">Dog hookworm</name>
    <dbReference type="NCBI Taxonomy" id="29170"/>
    <lineage>
        <taxon>Eukaryota</taxon>
        <taxon>Metazoa</taxon>
        <taxon>Ecdysozoa</taxon>
        <taxon>Nematoda</taxon>
        <taxon>Chromadorea</taxon>
        <taxon>Rhabditida</taxon>
        <taxon>Rhabditina</taxon>
        <taxon>Rhabditomorpha</taxon>
        <taxon>Strongyloidea</taxon>
        <taxon>Ancylostomatidae</taxon>
        <taxon>Ancylostomatinae</taxon>
        <taxon>Ancylostoma</taxon>
    </lineage>
</organism>
<name>A0A368FIL9_ANCCA</name>